<dbReference type="RefSeq" id="WP_229982031.1">
    <property type="nucleotide sequence ID" value="NZ_JAJJPB010000033.1"/>
</dbReference>
<evidence type="ECO:0000313" key="2">
    <source>
        <dbReference type="EMBL" id="MCC9296480.1"/>
    </source>
</evidence>
<evidence type="ECO:0000313" key="3">
    <source>
        <dbReference type="Proteomes" id="UP001165422"/>
    </source>
</evidence>
<gene>
    <name evidence="2" type="ORF">LN736_16665</name>
</gene>
<evidence type="ECO:0000256" key="1">
    <source>
        <dbReference type="SAM" id="Coils"/>
    </source>
</evidence>
<protein>
    <submittedName>
        <fullName evidence="2">Siphovirus Gp157 family protein</fullName>
    </submittedName>
</protein>
<name>A0ABS8NBL4_9CLOT</name>
<sequence>MVAKLYEISERYKNLDELLDNPDLENVKEDIEKSLNKIDEEFDVKAENIAKVIKSKEVDSKGLDEEIKRLQARKKAVEHQIDSLKDYLFEHMRMLKKQKIKGSLFTLSIRKNVPAVNITDEETIPEKYRIPQPDKLDKVAILENLKKGIEIDGAEIKQTMSLSIR</sequence>
<keyword evidence="1" id="KW-0175">Coiled coil</keyword>
<dbReference type="InterPro" id="IPR008840">
    <property type="entry name" value="Sipho_Gp157"/>
</dbReference>
<dbReference type="Pfam" id="PF05565">
    <property type="entry name" value="Sipho_Gp157"/>
    <property type="match status" value="1"/>
</dbReference>
<dbReference type="Proteomes" id="UP001165422">
    <property type="component" value="Unassembled WGS sequence"/>
</dbReference>
<dbReference type="EMBL" id="JAJJPB010000033">
    <property type="protein sequence ID" value="MCC9296480.1"/>
    <property type="molecule type" value="Genomic_DNA"/>
</dbReference>
<reference evidence="2" key="1">
    <citation type="submission" date="2021-11" db="EMBL/GenBank/DDBJ databases">
        <authorList>
            <person name="Qingchun L."/>
            <person name="Dong Z."/>
            <person name="Zongwei Q."/>
            <person name="Jia Z."/>
            <person name="Duotao L."/>
        </authorList>
    </citation>
    <scope>NUCLEOTIDE SEQUENCE</scope>
    <source>
        <strain evidence="2">WLY-B-L2</strain>
    </source>
</reference>
<organism evidence="2 3">
    <name type="scientific">Clostridium aromativorans</name>
    <dbReference type="NCBI Taxonomy" id="2836848"/>
    <lineage>
        <taxon>Bacteria</taxon>
        <taxon>Bacillati</taxon>
        <taxon>Bacillota</taxon>
        <taxon>Clostridia</taxon>
        <taxon>Eubacteriales</taxon>
        <taxon>Clostridiaceae</taxon>
        <taxon>Clostridium</taxon>
    </lineage>
</organism>
<proteinExistence type="predicted"/>
<comment type="caution">
    <text evidence="2">The sequence shown here is derived from an EMBL/GenBank/DDBJ whole genome shotgun (WGS) entry which is preliminary data.</text>
</comment>
<keyword evidence="3" id="KW-1185">Reference proteome</keyword>
<feature type="coiled-coil region" evidence="1">
    <location>
        <begin position="21"/>
        <end position="87"/>
    </location>
</feature>
<accession>A0ABS8NBL4</accession>